<feature type="compositionally biased region" description="Low complexity" evidence="1">
    <location>
        <begin position="602"/>
        <end position="617"/>
    </location>
</feature>
<dbReference type="PROSITE" id="PS50812">
    <property type="entry name" value="PWWP"/>
    <property type="match status" value="1"/>
</dbReference>
<dbReference type="OMA" id="WPVIVCD"/>
<feature type="compositionally biased region" description="Basic residues" evidence="1">
    <location>
        <begin position="131"/>
        <end position="141"/>
    </location>
</feature>
<dbReference type="STRING" id="105696.A0A1Y2M6H2"/>
<feature type="compositionally biased region" description="Low complexity" evidence="1">
    <location>
        <begin position="23"/>
        <end position="35"/>
    </location>
</feature>
<feature type="domain" description="PWWP" evidence="2">
    <location>
        <begin position="152"/>
        <end position="235"/>
    </location>
</feature>
<name>A0A1Y2M6H2_EPING</name>
<feature type="region of interest" description="Disordered" evidence="1">
    <location>
        <begin position="284"/>
        <end position="397"/>
    </location>
</feature>
<feature type="compositionally biased region" description="Acidic residues" evidence="1">
    <location>
        <begin position="310"/>
        <end position="320"/>
    </location>
</feature>
<dbReference type="Proteomes" id="UP000193240">
    <property type="component" value="Unassembled WGS sequence"/>
</dbReference>
<gene>
    <name evidence="3" type="ORF">B5807_04099</name>
</gene>
<dbReference type="SUPFAM" id="SSF63748">
    <property type="entry name" value="Tudor/PWWP/MBT"/>
    <property type="match status" value="1"/>
</dbReference>
<dbReference type="EMBL" id="KZ107841">
    <property type="protein sequence ID" value="OSS51087.1"/>
    <property type="molecule type" value="Genomic_DNA"/>
</dbReference>
<protein>
    <recommendedName>
        <fullName evidence="2">PWWP domain-containing protein</fullName>
    </recommendedName>
</protein>
<organism evidence="3 4">
    <name type="scientific">Epicoccum nigrum</name>
    <name type="common">Soil fungus</name>
    <name type="synonym">Epicoccum purpurascens</name>
    <dbReference type="NCBI Taxonomy" id="105696"/>
    <lineage>
        <taxon>Eukaryota</taxon>
        <taxon>Fungi</taxon>
        <taxon>Dikarya</taxon>
        <taxon>Ascomycota</taxon>
        <taxon>Pezizomycotina</taxon>
        <taxon>Dothideomycetes</taxon>
        <taxon>Pleosporomycetidae</taxon>
        <taxon>Pleosporales</taxon>
        <taxon>Pleosporineae</taxon>
        <taxon>Didymellaceae</taxon>
        <taxon>Epicoccum</taxon>
    </lineage>
</organism>
<evidence type="ECO:0000259" key="2">
    <source>
        <dbReference type="PROSITE" id="PS50812"/>
    </source>
</evidence>
<evidence type="ECO:0000313" key="4">
    <source>
        <dbReference type="Proteomes" id="UP000193240"/>
    </source>
</evidence>
<feature type="compositionally biased region" description="Basic residues" evidence="1">
    <location>
        <begin position="326"/>
        <end position="335"/>
    </location>
</feature>
<feature type="region of interest" description="Disordered" evidence="1">
    <location>
        <begin position="494"/>
        <end position="617"/>
    </location>
</feature>
<dbReference type="AlphaFoldDB" id="A0A1Y2M6H2"/>
<feature type="compositionally biased region" description="Low complexity" evidence="1">
    <location>
        <begin position="78"/>
        <end position="99"/>
    </location>
</feature>
<feature type="compositionally biased region" description="Basic and acidic residues" evidence="1">
    <location>
        <begin position="526"/>
        <end position="557"/>
    </location>
</feature>
<proteinExistence type="predicted"/>
<accession>A0A1Y2M6H2</accession>
<feature type="compositionally biased region" description="Low complexity" evidence="1">
    <location>
        <begin position="347"/>
        <end position="359"/>
    </location>
</feature>
<dbReference type="SMART" id="SM00293">
    <property type="entry name" value="PWWP"/>
    <property type="match status" value="1"/>
</dbReference>
<feature type="region of interest" description="Disordered" evidence="1">
    <location>
        <begin position="1"/>
        <end position="146"/>
    </location>
</feature>
<dbReference type="Gene3D" id="2.30.30.140">
    <property type="match status" value="1"/>
</dbReference>
<dbReference type="InterPro" id="IPR000313">
    <property type="entry name" value="PWWP_dom"/>
</dbReference>
<dbReference type="Pfam" id="PF00855">
    <property type="entry name" value="PWWP"/>
    <property type="match status" value="1"/>
</dbReference>
<dbReference type="FunCoup" id="A0A1Y2M6H2">
    <property type="interactions" value="99"/>
</dbReference>
<keyword evidence="4" id="KW-1185">Reference proteome</keyword>
<reference evidence="3 4" key="1">
    <citation type="journal article" date="2017" name="Genome Announc.">
        <title>Genome sequence of the saprophytic ascomycete Epicoccum nigrum ICMP 19927 strain isolated from New Zealand.</title>
        <authorList>
            <person name="Fokin M."/>
            <person name="Fleetwood D."/>
            <person name="Weir B.S."/>
            <person name="Villas-Boas S.G."/>
        </authorList>
    </citation>
    <scope>NUCLEOTIDE SEQUENCE [LARGE SCALE GENOMIC DNA]</scope>
    <source>
        <strain evidence="3 4">ICMP 19927</strain>
    </source>
</reference>
<feature type="compositionally biased region" description="Basic and acidic residues" evidence="1">
    <location>
        <begin position="284"/>
        <end position="299"/>
    </location>
</feature>
<evidence type="ECO:0000256" key="1">
    <source>
        <dbReference type="SAM" id="MobiDB-lite"/>
    </source>
</evidence>
<sequence length="617" mass="66627">MADEVAAPVATEPTVSTEIPTRPADAAAKPAVAEAKPSEGDAVIATEGVAEVPEKEKTEENTASNDETAADAKPDPAAPSNDTDAAPSAETPAEPSAEPVADVSTANGTAATPAKKASNGKRKSGAGVPEHKKKTPAKGKKKAPELRLDAQPGDMYMVAMRGYQPWPVIVCDEEMLPESLLSKRPVSAKRIDGTYREDFLEGGKNAKDRRYPVMFLKTNEFAWQVNTELLPFDIEDVKKDVATGDSKKKNKQLWGAYEIAAEGHDLAHFKKMLLEHEEALQKDAEAREAKEAEKIEKKEKAAKRKSTAADSEDADMEDADGATPAKKAKATKKRKADGSDGDEPAAKTPKTTKLKLNNKTPKEGSTAKPKKETKSKKKAAEDATPAKSVEPEMTPEERFAKREKQILYLRHRLQKGFLSRDQAPKDEDMVNMADYLRQLEAYEDLEGKIIRETKVYKVLKAIIKLDNIPQEELHNFKQRSSALLNKWNLALAAADSESADKTTPAATNGVKADDEKSQSAKADTPVVEKKEDETKDEPKESVEEPAKAEPTEEKEAPMVDAPAEPAAEGPADKDGDVSMADVEATKEAPAIIDAPNPEGVNAATTESKSETAAATTS</sequence>
<dbReference type="InParanoid" id="A0A1Y2M6H2"/>
<evidence type="ECO:0000313" key="3">
    <source>
        <dbReference type="EMBL" id="OSS51087.1"/>
    </source>
</evidence>